<evidence type="ECO:0000256" key="1">
    <source>
        <dbReference type="ARBA" id="ARBA00004123"/>
    </source>
</evidence>
<dbReference type="SUPFAM" id="SSF52540">
    <property type="entry name" value="P-loop containing nucleoside triphosphate hydrolases"/>
    <property type="match status" value="1"/>
</dbReference>
<dbReference type="GO" id="GO:0016787">
    <property type="term" value="F:hydrolase activity"/>
    <property type="evidence" value="ECO:0007669"/>
    <property type="project" value="UniProtKB-KW"/>
</dbReference>
<dbReference type="Pfam" id="PF00270">
    <property type="entry name" value="DEAD"/>
    <property type="match status" value="1"/>
</dbReference>
<dbReference type="EC" id="3.6.4.13" evidence="2"/>
<evidence type="ECO:0000256" key="3">
    <source>
        <dbReference type="ARBA" id="ARBA00022664"/>
    </source>
</evidence>
<organism evidence="16 17">
    <name type="scientific">Candidozyma auris</name>
    <name type="common">Yeast</name>
    <name type="synonym">Candida auris</name>
    <dbReference type="NCBI Taxonomy" id="498019"/>
    <lineage>
        <taxon>Eukaryota</taxon>
        <taxon>Fungi</taxon>
        <taxon>Dikarya</taxon>
        <taxon>Ascomycota</taxon>
        <taxon>Saccharomycotina</taxon>
        <taxon>Pichiomycetes</taxon>
        <taxon>Metschnikowiaceae</taxon>
        <taxon>Candidozyma</taxon>
    </lineage>
</organism>
<keyword evidence="5" id="KW-0378">Hydrolase</keyword>
<evidence type="ECO:0000256" key="4">
    <source>
        <dbReference type="ARBA" id="ARBA00022741"/>
    </source>
</evidence>
<dbReference type="GO" id="GO:0000398">
    <property type="term" value="P:mRNA splicing, via spliceosome"/>
    <property type="evidence" value="ECO:0007669"/>
    <property type="project" value="UniProtKB-ARBA"/>
</dbReference>
<evidence type="ECO:0000256" key="2">
    <source>
        <dbReference type="ARBA" id="ARBA00012552"/>
    </source>
</evidence>
<sequence length="1081" mass="122447">MYQSLTETLSRGLNRNVPKSLAETTVRLYKQSGLELRFLESTKALGFLDELAKKVYRFILDNLRALDGEVKTKPVKSEDQRQTKKPKVQKLKLDFDDLEEDVGPALLAKESGPKKVQFKKLKKDMAQKLKEEKNEEIVKMKSEGEPTRSEESQSKTGMENAGLSLSELADAERKREEAQALVEEADQLLEPLEDPLSIENDREWYADESIAHQAHVEDYENLESISRPRSRPQRRKCVQRSGGGFDTATGEYIDYDHNSSEALLLRIPITTHFLIPPFLDGSEGDLRPHFGSAHTSRNTGPSVSAIKDPESELAETAKNGSNIVKDRRAKKERAQQAKERAIGDGGISSVVQEKTEVSKKQTVKENEEKVPFETIQEQRRSLPAYQVRDKLMRVIAENQVVVVIGETGSGKTTQLTQFLCEEGFAKNKEKHGSRLLVGCTQPRRVAAMSVAKRVSEEMGCKLGEEVGYSIRFEDRTHPRKTLIKYLTEGILLREMLADPHLEQYSCIIMDEAHERTLNTDILLGLFKKLLQKRRDLRLIVTSATMNAERFSRFFGEAPQFTIPGRTFPVETFYSKSPCPDYVDTAVKQVMTIHLANQGRQGDILVFMTGQEDIETTCEMIQEKLDMLENPPPLDVYPIYSTLPADIQKKIFNKLSAERRKVVVATNIAETSLTVDGIKFVVDCGLVKLKLFNPKLGMDILQVVPIAMANAQQRSGRAGRTGPGIAYRLYTDRAADPSQMHVQPIPEIQRTNLSSVMLMLKSLHVKDILQFPFLDPPPQDLLSCSLYDLWAIGALDNTGALTALGEQLNVFPMEPTLAKLILLSTKEEFHCSREVIIIVSMLSVPSVFYRPKERADEADAARDKFLIADLDHLTLLNVFEQWELRAKQHKGTLSSWCARNFLHYRSLIRAKDIYNQIMLIMNKRKYPVLKSKSDSDIRKCLCAAYYQQLAKLVKMGGGRGQVEYANLRQAYMSMYIHPTSALAGGGDLSPPYVIYDELVLTSKEYMQCVTAVEPEWLLKYGHVFYGVNSSVRQQIETSLGFTIVSKSDWEKRIEEDRQRMRARVVTKSVEKPTTLNRVRRGF</sequence>
<dbReference type="GO" id="GO:0071826">
    <property type="term" value="P:protein-RNA complex organization"/>
    <property type="evidence" value="ECO:0007669"/>
    <property type="project" value="UniProtKB-ARBA"/>
</dbReference>
<dbReference type="EMBL" id="LGST01000001">
    <property type="protein sequence ID" value="KNE02844.1"/>
    <property type="molecule type" value="Genomic_DNA"/>
</dbReference>
<feature type="region of interest" description="Disordered" evidence="13">
    <location>
        <begin position="221"/>
        <end position="251"/>
    </location>
</feature>
<dbReference type="GO" id="GO:0005524">
    <property type="term" value="F:ATP binding"/>
    <property type="evidence" value="ECO:0007669"/>
    <property type="project" value="UniProtKB-KW"/>
</dbReference>
<evidence type="ECO:0000256" key="7">
    <source>
        <dbReference type="ARBA" id="ARBA00022840"/>
    </source>
</evidence>
<dbReference type="InterPro" id="IPR007502">
    <property type="entry name" value="Helicase-assoc_dom"/>
</dbReference>
<comment type="subcellular location">
    <subcellularLocation>
        <location evidence="1">Nucleus</location>
    </subcellularLocation>
</comment>
<evidence type="ECO:0000256" key="5">
    <source>
        <dbReference type="ARBA" id="ARBA00022801"/>
    </source>
</evidence>
<dbReference type="FunFam" id="3.40.50.300:FF:000007">
    <property type="entry name" value="Pre-mRNA-splicing factor ATP-dependent RNA helicase"/>
    <property type="match status" value="1"/>
</dbReference>
<dbReference type="GO" id="GO:0003723">
    <property type="term" value="F:RNA binding"/>
    <property type="evidence" value="ECO:0007669"/>
    <property type="project" value="TreeGrafter"/>
</dbReference>
<evidence type="ECO:0000259" key="15">
    <source>
        <dbReference type="PROSITE" id="PS51194"/>
    </source>
</evidence>
<dbReference type="InterPro" id="IPR001650">
    <property type="entry name" value="Helicase_C-like"/>
</dbReference>
<protein>
    <recommendedName>
        <fullName evidence="12">Pre-mRNA-splicing factor ATP-dependent RNA helicase PRP16</fullName>
        <ecNumber evidence="2">3.6.4.13</ecNumber>
    </recommendedName>
</protein>
<dbReference type="FunFam" id="1.20.120.1080:FF:000018">
    <property type="entry name" value="Pre-mRNA-splicing factor ATP-dependent RNA helicase prp16"/>
    <property type="match status" value="1"/>
</dbReference>
<dbReference type="Proteomes" id="UP000037122">
    <property type="component" value="Unassembled WGS sequence"/>
</dbReference>
<dbReference type="InterPro" id="IPR048333">
    <property type="entry name" value="HA2_WH"/>
</dbReference>
<dbReference type="Pfam" id="PF04408">
    <property type="entry name" value="WHD_HA2"/>
    <property type="match status" value="1"/>
</dbReference>
<dbReference type="Pfam" id="PF07717">
    <property type="entry name" value="OB_NTP_bind"/>
    <property type="match status" value="1"/>
</dbReference>
<evidence type="ECO:0000256" key="11">
    <source>
        <dbReference type="ARBA" id="ARBA00047984"/>
    </source>
</evidence>
<dbReference type="SMART" id="SM00847">
    <property type="entry name" value="HA2"/>
    <property type="match status" value="1"/>
</dbReference>
<dbReference type="Gene3D" id="1.20.120.1080">
    <property type="match status" value="1"/>
</dbReference>
<dbReference type="Pfam" id="PF21010">
    <property type="entry name" value="HA2_C"/>
    <property type="match status" value="1"/>
</dbReference>
<dbReference type="PANTHER" id="PTHR18934:SF91">
    <property type="entry name" value="PRE-MRNA-SPLICING FACTOR ATP-DEPENDENT RNA HELICASE PRP16"/>
    <property type="match status" value="1"/>
</dbReference>
<evidence type="ECO:0000313" key="16">
    <source>
        <dbReference type="EMBL" id="KNE02844.1"/>
    </source>
</evidence>
<evidence type="ECO:0000256" key="9">
    <source>
        <dbReference type="ARBA" id="ARBA00023242"/>
    </source>
</evidence>
<keyword evidence="4" id="KW-0547">Nucleotide-binding</keyword>
<gene>
    <name evidence="16" type="ORF">QG37_00005</name>
</gene>
<dbReference type="PROSITE" id="PS51194">
    <property type="entry name" value="HELICASE_CTER"/>
    <property type="match status" value="1"/>
</dbReference>
<evidence type="ECO:0000256" key="8">
    <source>
        <dbReference type="ARBA" id="ARBA00023187"/>
    </source>
</evidence>
<dbReference type="VEuPathDB" id="FungiDB:B9J08_004094"/>
<evidence type="ECO:0000256" key="13">
    <source>
        <dbReference type="SAM" id="MobiDB-lite"/>
    </source>
</evidence>
<proteinExistence type="inferred from homology"/>
<dbReference type="CDD" id="cd18791">
    <property type="entry name" value="SF2_C_RHA"/>
    <property type="match status" value="1"/>
</dbReference>
<reference evidence="17" key="1">
    <citation type="journal article" date="2015" name="BMC Genomics">
        <title>Draft genome of a commonly misdiagnosed multidrug resistant pathogen Candida auris.</title>
        <authorList>
            <person name="Chatterjee S."/>
            <person name="Alampalli S.V."/>
            <person name="Nageshan R.K."/>
            <person name="Chettiar S.T."/>
            <person name="Joshi S."/>
            <person name="Tatu U.S."/>
        </authorList>
    </citation>
    <scope>NUCLEOTIDE SEQUENCE [LARGE SCALE GENOMIC DNA]</scope>
    <source>
        <strain evidence="17">6684</strain>
    </source>
</reference>
<evidence type="ECO:0000259" key="14">
    <source>
        <dbReference type="PROSITE" id="PS51192"/>
    </source>
</evidence>
<dbReference type="PROSITE" id="PS51192">
    <property type="entry name" value="HELICASE_ATP_BIND_1"/>
    <property type="match status" value="1"/>
</dbReference>
<dbReference type="PANTHER" id="PTHR18934">
    <property type="entry name" value="ATP-DEPENDENT RNA HELICASE"/>
    <property type="match status" value="1"/>
</dbReference>
<evidence type="ECO:0000256" key="12">
    <source>
        <dbReference type="ARBA" id="ARBA00070009"/>
    </source>
</evidence>
<feature type="domain" description="Helicase ATP-binding" evidence="14">
    <location>
        <begin position="392"/>
        <end position="563"/>
    </location>
</feature>
<dbReference type="InterPro" id="IPR002464">
    <property type="entry name" value="DNA/RNA_helicase_DEAH_CS"/>
</dbReference>
<dbReference type="PROSITE" id="PS00690">
    <property type="entry name" value="DEAH_ATP_HELICASE"/>
    <property type="match status" value="1"/>
</dbReference>
<evidence type="ECO:0000256" key="6">
    <source>
        <dbReference type="ARBA" id="ARBA00022806"/>
    </source>
</evidence>
<dbReference type="SMART" id="SM00490">
    <property type="entry name" value="HELICc"/>
    <property type="match status" value="1"/>
</dbReference>
<dbReference type="SMART" id="SM00487">
    <property type="entry name" value="DEXDc"/>
    <property type="match status" value="1"/>
</dbReference>
<dbReference type="Pfam" id="PF00271">
    <property type="entry name" value="Helicase_C"/>
    <property type="match status" value="1"/>
</dbReference>
<comment type="similarity">
    <text evidence="10">Belongs to the DEAD box helicase family. DEAH subfamily. PRP16 sub-subfamily.</text>
</comment>
<dbReference type="InterPro" id="IPR011545">
    <property type="entry name" value="DEAD/DEAH_box_helicase_dom"/>
</dbReference>
<comment type="catalytic activity">
    <reaction evidence="11">
        <text>ATP + H2O = ADP + phosphate + H(+)</text>
        <dbReference type="Rhea" id="RHEA:13065"/>
        <dbReference type="ChEBI" id="CHEBI:15377"/>
        <dbReference type="ChEBI" id="CHEBI:15378"/>
        <dbReference type="ChEBI" id="CHEBI:30616"/>
        <dbReference type="ChEBI" id="CHEBI:43474"/>
        <dbReference type="ChEBI" id="CHEBI:456216"/>
        <dbReference type="EC" id="3.6.4.13"/>
    </reaction>
</comment>
<evidence type="ECO:0000256" key="10">
    <source>
        <dbReference type="ARBA" id="ARBA00038040"/>
    </source>
</evidence>
<keyword evidence="9" id="KW-0539">Nucleus</keyword>
<keyword evidence="8" id="KW-0508">mRNA splicing</keyword>
<dbReference type="GO" id="GO:0005681">
    <property type="term" value="C:spliceosomal complex"/>
    <property type="evidence" value="ECO:0007669"/>
    <property type="project" value="UniProtKB-ARBA"/>
</dbReference>
<dbReference type="AlphaFoldDB" id="A0A0L0P931"/>
<dbReference type="VEuPathDB" id="FungiDB:CJI96_0002621"/>
<dbReference type="InterPro" id="IPR014001">
    <property type="entry name" value="Helicase_ATP-bd"/>
</dbReference>
<dbReference type="VEuPathDB" id="FungiDB:CJJ09_000007"/>
<dbReference type="InterPro" id="IPR011709">
    <property type="entry name" value="DEAD-box_helicase_OB_fold"/>
</dbReference>
<dbReference type="VEuPathDB" id="FungiDB:QG37_00005"/>
<accession>A0A0L0P931</accession>
<dbReference type="VEuPathDB" id="FungiDB:CJJ07_000845"/>
<dbReference type="FunFam" id="3.40.50.300:FF:000615">
    <property type="entry name" value="pre-mRNA-splicing factor ATP-dependent RNA helicase DEAH7"/>
    <property type="match status" value="1"/>
</dbReference>
<feature type="compositionally biased region" description="Basic and acidic residues" evidence="13">
    <location>
        <begin position="133"/>
        <end position="153"/>
    </location>
</feature>
<keyword evidence="6" id="KW-0347">Helicase</keyword>
<dbReference type="VEuPathDB" id="FungiDB:CJI97_004162"/>
<keyword evidence="7" id="KW-0067">ATP-binding</keyword>
<name>A0A0L0P931_CANAR</name>
<dbReference type="GO" id="GO:0022613">
    <property type="term" value="P:ribonucleoprotein complex biogenesis"/>
    <property type="evidence" value="ECO:0007669"/>
    <property type="project" value="UniProtKB-ARBA"/>
</dbReference>
<evidence type="ECO:0000313" key="17">
    <source>
        <dbReference type="Proteomes" id="UP000037122"/>
    </source>
</evidence>
<feature type="compositionally biased region" description="Basic residues" evidence="13">
    <location>
        <begin position="228"/>
        <end position="238"/>
    </location>
</feature>
<comment type="caution">
    <text evidence="16">The sequence shown here is derived from an EMBL/GenBank/DDBJ whole genome shotgun (WGS) entry which is preliminary data.</text>
</comment>
<feature type="region of interest" description="Disordered" evidence="13">
    <location>
        <begin position="133"/>
        <end position="162"/>
    </location>
</feature>
<dbReference type="GO" id="GO:0034458">
    <property type="term" value="F:3'-5' RNA helicase activity"/>
    <property type="evidence" value="ECO:0007669"/>
    <property type="project" value="TreeGrafter"/>
</dbReference>
<feature type="domain" description="Helicase C-terminal" evidence="15">
    <location>
        <begin position="585"/>
        <end position="763"/>
    </location>
</feature>
<dbReference type="InterPro" id="IPR027417">
    <property type="entry name" value="P-loop_NTPase"/>
</dbReference>
<keyword evidence="3" id="KW-0507">mRNA processing</keyword>
<dbReference type="Gene3D" id="3.40.50.300">
    <property type="entry name" value="P-loop containing nucleotide triphosphate hydrolases"/>
    <property type="match status" value="2"/>
</dbReference>